<proteinExistence type="predicted"/>
<accession>A0A835E703</accession>
<dbReference type="Pfam" id="PF07893">
    <property type="entry name" value="DUF1668"/>
    <property type="match status" value="1"/>
</dbReference>
<dbReference type="PANTHER" id="PTHR33085">
    <property type="entry name" value="OS12G0113100 PROTEIN-RELATED"/>
    <property type="match status" value="1"/>
</dbReference>
<keyword evidence="2" id="KW-1185">Reference proteome</keyword>
<dbReference type="AlphaFoldDB" id="A0A835E703"/>
<reference evidence="1" key="1">
    <citation type="submission" date="2020-07" db="EMBL/GenBank/DDBJ databases">
        <title>Genome sequence and genetic diversity analysis of an under-domesticated orphan crop, white fonio (Digitaria exilis).</title>
        <authorList>
            <person name="Bennetzen J.L."/>
            <person name="Chen S."/>
            <person name="Ma X."/>
            <person name="Wang X."/>
            <person name="Yssel A.E.J."/>
            <person name="Chaluvadi S.R."/>
            <person name="Johnson M."/>
            <person name="Gangashetty P."/>
            <person name="Hamidou F."/>
            <person name="Sanogo M.D."/>
            <person name="Zwaenepoel A."/>
            <person name="Wallace J."/>
            <person name="Van De Peer Y."/>
            <person name="Van Deynze A."/>
        </authorList>
    </citation>
    <scope>NUCLEOTIDE SEQUENCE</scope>
    <source>
        <tissue evidence="1">Leaves</tissue>
    </source>
</reference>
<name>A0A835E703_9POAL</name>
<dbReference type="Proteomes" id="UP000636709">
    <property type="component" value="Unassembled WGS sequence"/>
</dbReference>
<gene>
    <name evidence="1" type="ORF">HU200_054489</name>
</gene>
<evidence type="ECO:0000313" key="1">
    <source>
        <dbReference type="EMBL" id="KAF8664767.1"/>
    </source>
</evidence>
<dbReference type="InterPro" id="IPR012871">
    <property type="entry name" value="DUF1668_ORYSA"/>
</dbReference>
<comment type="caution">
    <text evidence="1">The sequence shown here is derived from an EMBL/GenBank/DDBJ whole genome shotgun (WGS) entry which is preliminary data.</text>
</comment>
<sequence length="346" mass="38420">MMSHRRRFLNLVTRNEFAGAYALRHVDLNSKHNSLFYQTSAVAEAAGVPDPKTMGRPTRCALLFGRRIDWFAMSESKVVYFNHHHHPRGAFFYDADDARRHHSALPDFHVSNKSVPIVFPVAGATEEDDDFSVMERSPRPIEDVDDENCEPQFQAFVRQRDDDSEDDLWRCDELSPPPYVRAAGYRSTVIDSYAVVGGEISVSTQGIGTYCFDTASPAWRKAGDWALPFSGKVEHVPELGVLVGFWASDLGHRLCASGDDLSSGVDGGRRPMLRAWVDLEPPHGDWHNVKAPQLVSLGSGKFCVGQFFKTVVKEPSYLEEKGQSFAVLTGVEVVHHGGNGVEAPES</sequence>
<dbReference type="PANTHER" id="PTHR33085:SF129">
    <property type="entry name" value="OS04G0426500 PROTEIN"/>
    <property type="match status" value="1"/>
</dbReference>
<protein>
    <submittedName>
        <fullName evidence="1">Uncharacterized protein</fullName>
    </submittedName>
</protein>
<dbReference type="EMBL" id="JACEFO010002347">
    <property type="protein sequence ID" value="KAF8664767.1"/>
    <property type="molecule type" value="Genomic_DNA"/>
</dbReference>
<evidence type="ECO:0000313" key="2">
    <source>
        <dbReference type="Proteomes" id="UP000636709"/>
    </source>
</evidence>
<organism evidence="1 2">
    <name type="scientific">Digitaria exilis</name>
    <dbReference type="NCBI Taxonomy" id="1010633"/>
    <lineage>
        <taxon>Eukaryota</taxon>
        <taxon>Viridiplantae</taxon>
        <taxon>Streptophyta</taxon>
        <taxon>Embryophyta</taxon>
        <taxon>Tracheophyta</taxon>
        <taxon>Spermatophyta</taxon>
        <taxon>Magnoliopsida</taxon>
        <taxon>Liliopsida</taxon>
        <taxon>Poales</taxon>
        <taxon>Poaceae</taxon>
        <taxon>PACMAD clade</taxon>
        <taxon>Panicoideae</taxon>
        <taxon>Panicodae</taxon>
        <taxon>Paniceae</taxon>
        <taxon>Anthephorinae</taxon>
        <taxon>Digitaria</taxon>
    </lineage>
</organism>
<dbReference type="OrthoDB" id="716474at2759"/>